<dbReference type="PANTHER" id="PTHR10869:SF246">
    <property type="entry name" value="TRANSMEMBRANE PROLYL 4-HYDROXYLASE"/>
    <property type="match status" value="1"/>
</dbReference>
<keyword evidence="6" id="KW-0408">Iron</keyword>
<evidence type="ECO:0000256" key="4">
    <source>
        <dbReference type="ARBA" id="ARBA00022964"/>
    </source>
</evidence>
<dbReference type="GO" id="GO:0004656">
    <property type="term" value="F:procollagen-proline 4-dioxygenase activity"/>
    <property type="evidence" value="ECO:0007669"/>
    <property type="project" value="TreeGrafter"/>
</dbReference>
<evidence type="ECO:0000313" key="9">
    <source>
        <dbReference type="Proteomes" id="UP000664654"/>
    </source>
</evidence>
<dbReference type="GO" id="GO:0031418">
    <property type="term" value="F:L-ascorbic acid binding"/>
    <property type="evidence" value="ECO:0007669"/>
    <property type="project" value="UniProtKB-KW"/>
</dbReference>
<dbReference type="InterPro" id="IPR005123">
    <property type="entry name" value="Oxoglu/Fe-dep_dioxygenase_dom"/>
</dbReference>
<dbReference type="Gene3D" id="2.60.120.620">
    <property type="entry name" value="q2cbj1_9rhob like domain"/>
    <property type="match status" value="2"/>
</dbReference>
<dbReference type="GO" id="GO:0005506">
    <property type="term" value="F:iron ion binding"/>
    <property type="evidence" value="ECO:0007669"/>
    <property type="project" value="InterPro"/>
</dbReference>
<accession>A0A939IQ97</accession>
<evidence type="ECO:0000256" key="6">
    <source>
        <dbReference type="ARBA" id="ARBA00023004"/>
    </source>
</evidence>
<evidence type="ECO:0000256" key="5">
    <source>
        <dbReference type="ARBA" id="ARBA00023002"/>
    </source>
</evidence>
<organism evidence="8 9">
    <name type="scientific">Bowmanella dokdonensis</name>
    <dbReference type="NCBI Taxonomy" id="751969"/>
    <lineage>
        <taxon>Bacteria</taxon>
        <taxon>Pseudomonadati</taxon>
        <taxon>Pseudomonadota</taxon>
        <taxon>Gammaproteobacteria</taxon>
        <taxon>Alteromonadales</taxon>
        <taxon>Alteromonadaceae</taxon>
        <taxon>Bowmanella</taxon>
    </lineage>
</organism>
<evidence type="ECO:0000256" key="1">
    <source>
        <dbReference type="ARBA" id="ARBA00001961"/>
    </source>
</evidence>
<dbReference type="Pfam" id="PF13640">
    <property type="entry name" value="2OG-FeII_Oxy_3"/>
    <property type="match status" value="1"/>
</dbReference>
<protein>
    <submittedName>
        <fullName evidence="8">2OG-Fe(II) oxygenase</fullName>
    </submittedName>
</protein>
<reference evidence="8" key="1">
    <citation type="submission" date="2021-03" db="EMBL/GenBank/DDBJ databases">
        <title>novel species isolated from a fishpond in China.</title>
        <authorList>
            <person name="Lu H."/>
            <person name="Cai Z."/>
        </authorList>
    </citation>
    <scope>NUCLEOTIDE SEQUENCE</scope>
    <source>
        <strain evidence="8">JCM 30855</strain>
    </source>
</reference>
<keyword evidence="5" id="KW-0560">Oxidoreductase</keyword>
<gene>
    <name evidence="8" type="ORF">J0A66_15850</name>
</gene>
<evidence type="ECO:0000256" key="3">
    <source>
        <dbReference type="ARBA" id="ARBA00022896"/>
    </source>
</evidence>
<dbReference type="SMART" id="SM00702">
    <property type="entry name" value="P4Hc"/>
    <property type="match status" value="1"/>
</dbReference>
<keyword evidence="3" id="KW-0847">Vitamin C</keyword>
<dbReference type="AlphaFoldDB" id="A0A939IQ97"/>
<dbReference type="EMBL" id="JAFKCV010000010">
    <property type="protein sequence ID" value="MBN7826710.1"/>
    <property type="molecule type" value="Genomic_DNA"/>
</dbReference>
<comment type="caution">
    <text evidence="8">The sequence shown here is derived from an EMBL/GenBank/DDBJ whole genome shotgun (WGS) entry which is preliminary data.</text>
</comment>
<sequence>MSKTHFNPSWKNWLRTNLAAGHNKDGLFKILIDEGFDYQAVKGEMGYEPSIPLVLIANPLHARQQAGKARAQSKPVQDKIFLPNANNLCSDLVEMYAVEDFLNEEECCRLVELIKGKLQPSRLSSEESDRSFRTSSTCYLGNMDDPLVARIDQQICAYLGIDAAYGEVIQGQHYQVGQEFKPHTDYFEAHELPVHGAQRGQRSYTFMIYLNDVQDGGETVFPRLGERFSPRRGKAVIWNSLKKDGSGNYHTLHHAKPVLSGEKVIITKWFRVKATEKPTPEMFCKDANQLIPNYTRTGFARLLLPRDLFEELRAFYQANLDNLQEEHVPGNFIVNQGPVTRSSSLVSLTDALRTKVHDKLKPLLEQWCGKPLAPTYVYGIRVYHHGAMLKLHRDRLDTHIISAIINVDQQVNEDWPLEIEDNYCRLHQLVLKPGEILCYEGARLRHGRPQPLNGTRYANIFCHFQPEG</sequence>
<dbReference type="InterPro" id="IPR044862">
    <property type="entry name" value="Pro_4_hyd_alph_FE2OG_OXY"/>
</dbReference>
<evidence type="ECO:0000256" key="2">
    <source>
        <dbReference type="ARBA" id="ARBA00022723"/>
    </source>
</evidence>
<keyword evidence="9" id="KW-1185">Reference proteome</keyword>
<name>A0A939IQ97_9ALTE</name>
<proteinExistence type="predicted"/>
<dbReference type="RefSeq" id="WP_206574823.1">
    <property type="nucleotide sequence ID" value="NZ_JAFKCV010000010.1"/>
</dbReference>
<dbReference type="InterPro" id="IPR045054">
    <property type="entry name" value="P4HA-like"/>
</dbReference>
<dbReference type="PANTHER" id="PTHR10869">
    <property type="entry name" value="PROLYL 4-HYDROXYLASE ALPHA SUBUNIT"/>
    <property type="match status" value="1"/>
</dbReference>
<keyword evidence="4" id="KW-0223">Dioxygenase</keyword>
<evidence type="ECO:0000259" key="7">
    <source>
        <dbReference type="PROSITE" id="PS51471"/>
    </source>
</evidence>
<comment type="cofactor">
    <cofactor evidence="1">
        <name>L-ascorbate</name>
        <dbReference type="ChEBI" id="CHEBI:38290"/>
    </cofactor>
</comment>
<dbReference type="Proteomes" id="UP000664654">
    <property type="component" value="Unassembled WGS sequence"/>
</dbReference>
<dbReference type="InterPro" id="IPR006620">
    <property type="entry name" value="Pro_4_hyd_alph"/>
</dbReference>
<evidence type="ECO:0000313" key="8">
    <source>
        <dbReference type="EMBL" id="MBN7826710.1"/>
    </source>
</evidence>
<dbReference type="PROSITE" id="PS51471">
    <property type="entry name" value="FE2OG_OXY"/>
    <property type="match status" value="1"/>
</dbReference>
<feature type="domain" description="Fe2OG dioxygenase" evidence="7">
    <location>
        <begin position="165"/>
        <end position="272"/>
    </location>
</feature>
<keyword evidence="2" id="KW-0479">Metal-binding</keyword>